<feature type="transmembrane region" description="Helical" evidence="1">
    <location>
        <begin position="291"/>
        <end position="312"/>
    </location>
</feature>
<accession>A0A238F7I3</accession>
<evidence type="ECO:0000256" key="1">
    <source>
        <dbReference type="SAM" id="Phobius"/>
    </source>
</evidence>
<keyword evidence="1" id="KW-0812">Transmembrane</keyword>
<dbReference type="GO" id="GO:0051082">
    <property type="term" value="F:unfolded protein binding"/>
    <property type="evidence" value="ECO:0007669"/>
    <property type="project" value="TreeGrafter"/>
</dbReference>
<feature type="transmembrane region" description="Helical" evidence="1">
    <location>
        <begin position="146"/>
        <end position="169"/>
    </location>
</feature>
<dbReference type="EMBL" id="FMSP01000001">
    <property type="protein sequence ID" value="SCV67138.1"/>
    <property type="molecule type" value="Genomic_DNA"/>
</dbReference>
<dbReference type="GO" id="GO:0006457">
    <property type="term" value="P:protein folding"/>
    <property type="evidence" value="ECO:0007669"/>
    <property type="project" value="TreeGrafter"/>
</dbReference>
<dbReference type="STRING" id="269621.A0A238F7I3"/>
<dbReference type="Proteomes" id="UP000198372">
    <property type="component" value="Unassembled WGS sequence"/>
</dbReference>
<feature type="transmembrane region" description="Helical" evidence="1">
    <location>
        <begin position="259"/>
        <end position="279"/>
    </location>
</feature>
<dbReference type="Pfam" id="PF12271">
    <property type="entry name" value="Chs7"/>
    <property type="match status" value="1"/>
</dbReference>
<evidence type="ECO:0000313" key="2">
    <source>
        <dbReference type="EMBL" id="SCV67138.1"/>
    </source>
</evidence>
<proteinExistence type="predicted"/>
<dbReference type="PANTHER" id="PTHR35329">
    <property type="entry name" value="CHITIN SYNTHASE EXPORT CHAPERONE"/>
    <property type="match status" value="1"/>
</dbReference>
<keyword evidence="1" id="KW-0472">Membrane</keyword>
<protein>
    <submittedName>
        <fullName evidence="2">BQ2448_5784 protein</fullName>
    </submittedName>
</protein>
<feature type="transmembrane region" description="Helical" evidence="1">
    <location>
        <begin position="181"/>
        <end position="203"/>
    </location>
</feature>
<sequence length="339" mass="36275">MVLFKFGNFDWACRDVPSLPICNLFFRQLFVHPKGLEAPAAELLGLPTDAAAIQSTLKTLGVGVRPSCYIPRMHAVGGQAGSVGNVANIAVCGLSVIVGIALCLAAGKRTAAVARKEMQVFLLMFCLVQGAQLADTGALLKVGSTALTWISGVHLGLLVGLFWVLAWLAFLSLQIVEDGTLLSIIPMLIGTVVLSVGSAYIALDTGFTVTNFFRSDPPQDLHSIWLFVLTIIWPAVAAGFYFLVQFGVVVRVLKEKKPLFLFTIAAGAFILSQGAYFALSHKICTGTKAKVDGSFVASFLELVAVVFIFAGWKSITEDSWEVGLQAACVVRQMRIKSGS</sequence>
<reference evidence="3" key="1">
    <citation type="submission" date="2016-09" db="EMBL/GenBank/DDBJ databases">
        <authorList>
            <person name="Jeantristanb JTB J.-T."/>
            <person name="Ricardo R."/>
        </authorList>
    </citation>
    <scope>NUCLEOTIDE SEQUENCE [LARGE SCALE GENOMIC DNA]</scope>
</reference>
<dbReference type="InterPro" id="IPR022057">
    <property type="entry name" value="Chs7"/>
</dbReference>
<keyword evidence="3" id="KW-1185">Reference proteome</keyword>
<evidence type="ECO:0000313" key="3">
    <source>
        <dbReference type="Proteomes" id="UP000198372"/>
    </source>
</evidence>
<gene>
    <name evidence="2" type="ORF">BQ2448_5784</name>
</gene>
<organism evidence="2 3">
    <name type="scientific">Microbotryum intermedium</name>
    <dbReference type="NCBI Taxonomy" id="269621"/>
    <lineage>
        <taxon>Eukaryota</taxon>
        <taxon>Fungi</taxon>
        <taxon>Dikarya</taxon>
        <taxon>Basidiomycota</taxon>
        <taxon>Pucciniomycotina</taxon>
        <taxon>Microbotryomycetes</taxon>
        <taxon>Microbotryales</taxon>
        <taxon>Microbotryaceae</taxon>
        <taxon>Microbotryum</taxon>
    </lineage>
</organism>
<dbReference type="OrthoDB" id="5582162at2759"/>
<name>A0A238F7I3_9BASI</name>
<feature type="transmembrane region" description="Helical" evidence="1">
    <location>
        <begin position="119"/>
        <end position="140"/>
    </location>
</feature>
<dbReference type="PANTHER" id="PTHR35329:SF1">
    <property type="entry name" value="CHITIN SYNTHASE EXPORT CHAPERONE"/>
    <property type="match status" value="1"/>
</dbReference>
<keyword evidence="1" id="KW-1133">Transmembrane helix</keyword>
<feature type="transmembrane region" description="Helical" evidence="1">
    <location>
        <begin position="86"/>
        <end position="107"/>
    </location>
</feature>
<dbReference type="GO" id="GO:0005789">
    <property type="term" value="C:endoplasmic reticulum membrane"/>
    <property type="evidence" value="ECO:0007669"/>
    <property type="project" value="TreeGrafter"/>
</dbReference>
<dbReference type="AlphaFoldDB" id="A0A238F7I3"/>
<feature type="transmembrane region" description="Helical" evidence="1">
    <location>
        <begin position="223"/>
        <end position="247"/>
    </location>
</feature>